<sequence>MYGCINNFNQKKHIGKIKSKLYIHICQENKSFWAQLNKSNTTHLTSFFIYVRLCVCVCVCVNISPLFGSDVSSVWDYRSSVEQYSAPGGTAKSSVTAQVEHLRNWLKTQSQ</sequence>
<dbReference type="Gene3D" id="1.10.40.30">
    <property type="entry name" value="Fumarase/aspartase (C-terminal domain)"/>
    <property type="match status" value="1"/>
</dbReference>
<evidence type="ECO:0000313" key="3">
    <source>
        <dbReference type="Proteomes" id="UP001444071"/>
    </source>
</evidence>
<protein>
    <submittedName>
        <fullName evidence="2">Uncharacterized protein</fullName>
    </submittedName>
</protein>
<feature type="transmembrane region" description="Helical" evidence="1">
    <location>
        <begin position="47"/>
        <end position="68"/>
    </location>
</feature>
<evidence type="ECO:0000313" key="2">
    <source>
        <dbReference type="EMBL" id="MEQ2262238.1"/>
    </source>
</evidence>
<accession>A0ABV0VZV9</accession>
<reference evidence="2 3" key="1">
    <citation type="submission" date="2021-06" db="EMBL/GenBank/DDBJ databases">
        <authorList>
            <person name="Palmer J.M."/>
        </authorList>
    </citation>
    <scope>NUCLEOTIDE SEQUENCE [LARGE SCALE GENOMIC DNA]</scope>
    <source>
        <strain evidence="2 3">XR_2019</strain>
        <tissue evidence="2">Muscle</tissue>
    </source>
</reference>
<keyword evidence="3" id="KW-1185">Reference proteome</keyword>
<organism evidence="2 3">
    <name type="scientific">Xenotaenia resolanae</name>
    <dbReference type="NCBI Taxonomy" id="208358"/>
    <lineage>
        <taxon>Eukaryota</taxon>
        <taxon>Metazoa</taxon>
        <taxon>Chordata</taxon>
        <taxon>Craniata</taxon>
        <taxon>Vertebrata</taxon>
        <taxon>Euteleostomi</taxon>
        <taxon>Actinopterygii</taxon>
        <taxon>Neopterygii</taxon>
        <taxon>Teleostei</taxon>
        <taxon>Neoteleostei</taxon>
        <taxon>Acanthomorphata</taxon>
        <taxon>Ovalentaria</taxon>
        <taxon>Atherinomorphae</taxon>
        <taxon>Cyprinodontiformes</taxon>
        <taxon>Goodeidae</taxon>
        <taxon>Xenotaenia</taxon>
    </lineage>
</organism>
<comment type="caution">
    <text evidence="2">The sequence shown here is derived from an EMBL/GenBank/DDBJ whole genome shotgun (WGS) entry which is preliminary data.</text>
</comment>
<evidence type="ECO:0000256" key="1">
    <source>
        <dbReference type="SAM" id="Phobius"/>
    </source>
</evidence>
<gene>
    <name evidence="2" type="ORF">XENORESO_003430</name>
</gene>
<proteinExistence type="predicted"/>
<name>A0ABV0VZV9_9TELE</name>
<keyword evidence="1" id="KW-1133">Transmembrane helix</keyword>
<dbReference type="Proteomes" id="UP001444071">
    <property type="component" value="Unassembled WGS sequence"/>
</dbReference>
<keyword evidence="1" id="KW-0812">Transmembrane</keyword>
<dbReference type="Gene3D" id="1.20.200.10">
    <property type="entry name" value="Fumarase/aspartase (Central domain)"/>
    <property type="match status" value="1"/>
</dbReference>
<dbReference type="EMBL" id="JAHRIM010020161">
    <property type="protein sequence ID" value="MEQ2262238.1"/>
    <property type="molecule type" value="Genomic_DNA"/>
</dbReference>
<keyword evidence="1" id="KW-0472">Membrane</keyword>